<evidence type="ECO:0000313" key="7">
    <source>
        <dbReference type="EMBL" id="MBP1041011.1"/>
    </source>
</evidence>
<sequence>MKKKSTLFLMLLILFLCVIVAFIGYFYFETLRVSRANLQSVVKTNLTYVQSRLEGRQQEIEDGAAMLLVNQKIKDLQKDQTDLYNYDYLEKLTEIRHILKERLIDTEVMSSISIYWPKSGTFISTDSKQDLKRELMTNKLSSNGWRMAERGLYYAITSTFDREKGDEIVVMIHMADALLLDSESLLTADINGEVKSMLVLPDGTTIGNDPDFQASVVTYLDRETGANSSLTIANRKGYLISQESAKSGIQLVSFLPQNPNEHKFSAIALAVILLTAFVLIFGFFLVLLFYRNVVTEVNLLISKFQQVERGDYETRITTVVNNEFNYLFEQFNVMIGGIQKLVTSLQKEIKFREQAEARQFRSQIQPHFLYNSLFYIVSVADNPRAVKEMTRHLAEYYRYLTKKNDRVTVADELSFAHHYLTIQALRKDFQFSMTIDPKINQLTILPLIIQPIIENAIEHGIEAKEGANRIEVTGERIGDWCQVTISDDGPGLTLVEREQLVQSLEKGQCEDKQTSVGLWNVNRRLINLYGSKAKIKLRTNSYGGLSVSFQFRGEEVK</sequence>
<dbReference type="InterPro" id="IPR003660">
    <property type="entry name" value="HAMP_dom"/>
</dbReference>
<feature type="transmembrane region" description="Helical" evidence="5">
    <location>
        <begin position="7"/>
        <end position="28"/>
    </location>
</feature>
<dbReference type="AlphaFoldDB" id="A0A940P784"/>
<keyword evidence="5" id="KW-1133">Transmembrane helix</keyword>
<evidence type="ECO:0000256" key="3">
    <source>
        <dbReference type="ARBA" id="ARBA00022679"/>
    </source>
</evidence>
<keyword evidence="4 7" id="KW-0418">Kinase</keyword>
<dbReference type="GO" id="GO:0016020">
    <property type="term" value="C:membrane"/>
    <property type="evidence" value="ECO:0007669"/>
    <property type="project" value="UniProtKB-SubCell"/>
</dbReference>
<dbReference type="EMBL" id="JAEEGA010000004">
    <property type="protein sequence ID" value="MBP1041011.1"/>
    <property type="molecule type" value="Genomic_DNA"/>
</dbReference>
<dbReference type="Gene3D" id="6.10.340.10">
    <property type="match status" value="1"/>
</dbReference>
<evidence type="ECO:0000259" key="6">
    <source>
        <dbReference type="PROSITE" id="PS50885"/>
    </source>
</evidence>
<dbReference type="PROSITE" id="PS50885">
    <property type="entry name" value="HAMP"/>
    <property type="match status" value="1"/>
</dbReference>
<dbReference type="PANTHER" id="PTHR34220:SF7">
    <property type="entry name" value="SENSOR HISTIDINE KINASE YPDA"/>
    <property type="match status" value="1"/>
</dbReference>
<dbReference type="InterPro" id="IPR050640">
    <property type="entry name" value="Bact_2-comp_sensor_kinase"/>
</dbReference>
<dbReference type="InterPro" id="IPR003594">
    <property type="entry name" value="HATPase_dom"/>
</dbReference>
<dbReference type="SMART" id="SM00304">
    <property type="entry name" value="HAMP"/>
    <property type="match status" value="1"/>
</dbReference>
<keyword evidence="8" id="KW-1185">Reference proteome</keyword>
<comment type="caution">
    <text evidence="7">The sequence shown here is derived from an EMBL/GenBank/DDBJ whole genome shotgun (WGS) entry which is preliminary data.</text>
</comment>
<comment type="subcellular location">
    <subcellularLocation>
        <location evidence="1">Membrane</location>
    </subcellularLocation>
</comment>
<keyword evidence="3" id="KW-0808">Transferase</keyword>
<feature type="transmembrane region" description="Helical" evidence="5">
    <location>
        <begin position="264"/>
        <end position="290"/>
    </location>
</feature>
<keyword evidence="5" id="KW-0472">Membrane</keyword>
<proteinExistence type="predicted"/>
<dbReference type="InterPro" id="IPR010559">
    <property type="entry name" value="Sig_transdc_His_kin_internal"/>
</dbReference>
<gene>
    <name evidence="7" type="ORF">I6N95_08350</name>
</gene>
<dbReference type="GO" id="GO:0000155">
    <property type="term" value="F:phosphorelay sensor kinase activity"/>
    <property type="evidence" value="ECO:0007669"/>
    <property type="project" value="InterPro"/>
</dbReference>
<dbReference type="PANTHER" id="PTHR34220">
    <property type="entry name" value="SENSOR HISTIDINE KINASE YPDA"/>
    <property type="match status" value="1"/>
</dbReference>
<keyword evidence="5" id="KW-0812">Transmembrane</keyword>
<evidence type="ECO:0000256" key="5">
    <source>
        <dbReference type="SAM" id="Phobius"/>
    </source>
</evidence>
<dbReference type="Pfam" id="PF02518">
    <property type="entry name" value="HATPase_c"/>
    <property type="match status" value="1"/>
</dbReference>
<dbReference type="Pfam" id="PF06580">
    <property type="entry name" value="His_kinase"/>
    <property type="match status" value="1"/>
</dbReference>
<evidence type="ECO:0000256" key="4">
    <source>
        <dbReference type="ARBA" id="ARBA00022777"/>
    </source>
</evidence>
<dbReference type="Gene3D" id="3.30.565.10">
    <property type="entry name" value="Histidine kinase-like ATPase, C-terminal domain"/>
    <property type="match status" value="1"/>
</dbReference>
<evidence type="ECO:0000256" key="1">
    <source>
        <dbReference type="ARBA" id="ARBA00004370"/>
    </source>
</evidence>
<evidence type="ECO:0000256" key="2">
    <source>
        <dbReference type="ARBA" id="ARBA00022553"/>
    </source>
</evidence>
<organism evidence="7 8">
    <name type="scientific">Vagococcus allomyrinae</name>
    <dbReference type="NCBI Taxonomy" id="2794353"/>
    <lineage>
        <taxon>Bacteria</taxon>
        <taxon>Bacillati</taxon>
        <taxon>Bacillota</taxon>
        <taxon>Bacilli</taxon>
        <taxon>Lactobacillales</taxon>
        <taxon>Enterococcaceae</taxon>
        <taxon>Vagococcus</taxon>
    </lineage>
</organism>
<dbReference type="SMART" id="SM00387">
    <property type="entry name" value="HATPase_c"/>
    <property type="match status" value="1"/>
</dbReference>
<dbReference type="SUPFAM" id="SSF55874">
    <property type="entry name" value="ATPase domain of HSP90 chaperone/DNA topoisomerase II/histidine kinase"/>
    <property type="match status" value="1"/>
</dbReference>
<dbReference type="RefSeq" id="WP_209526637.1">
    <property type="nucleotide sequence ID" value="NZ_JAEEGA010000004.1"/>
</dbReference>
<reference evidence="7" key="1">
    <citation type="submission" date="2020-12" db="EMBL/GenBank/DDBJ databases">
        <title>Vagococcus allomyrinae sp. nov. and Enterococcus lavae sp. nov., isolated from the larvae of Allomyrina dichotoma.</title>
        <authorList>
            <person name="Lee S.D."/>
        </authorList>
    </citation>
    <scope>NUCLEOTIDE SEQUENCE</scope>
    <source>
        <strain evidence="7">BWB3-3</strain>
    </source>
</reference>
<name>A0A940P784_9ENTE</name>
<evidence type="ECO:0000313" key="8">
    <source>
        <dbReference type="Proteomes" id="UP000674938"/>
    </source>
</evidence>
<dbReference type="InterPro" id="IPR036890">
    <property type="entry name" value="HATPase_C_sf"/>
</dbReference>
<protein>
    <submittedName>
        <fullName evidence="7">Histidine kinase</fullName>
    </submittedName>
</protein>
<feature type="domain" description="HAMP" evidence="6">
    <location>
        <begin position="291"/>
        <end position="343"/>
    </location>
</feature>
<dbReference type="Proteomes" id="UP000674938">
    <property type="component" value="Unassembled WGS sequence"/>
</dbReference>
<keyword evidence="2" id="KW-0597">Phosphoprotein</keyword>
<accession>A0A940P784</accession>